<reference evidence="2" key="1">
    <citation type="submission" date="2022-11" db="EMBL/GenBank/DDBJ databases">
        <title>Draft genome sequence of Sellimonas catena strain 18CBH55.</title>
        <authorList>
            <person name="Hisatomi A."/>
            <person name="Ohkuma M."/>
            <person name="Sakamoto M."/>
        </authorList>
    </citation>
    <scope>NUCLEOTIDE SEQUENCE</scope>
    <source>
        <strain evidence="2">18CBH55</strain>
    </source>
</reference>
<reference evidence="2" key="2">
    <citation type="submission" date="2022-11" db="EMBL/GenBank/DDBJ databases">
        <title>Draft genome sequence of Sellimonas catena strain 18CBH55.</title>
        <authorList>
            <person name="Atsushi H."/>
            <person name="Moriya O."/>
            <person name="Mitsuo S."/>
        </authorList>
    </citation>
    <scope>NUCLEOTIDE SEQUENCE</scope>
    <source>
        <strain evidence="2">18CBH55</strain>
    </source>
</reference>
<feature type="region of interest" description="Disordered" evidence="1">
    <location>
        <begin position="79"/>
        <end position="101"/>
    </location>
</feature>
<dbReference type="AlphaFoldDB" id="A0A9W6CB93"/>
<gene>
    <name evidence="2" type="ORF">Selli2_03420</name>
</gene>
<reference evidence="2" key="3">
    <citation type="journal article" date="2023" name="Int. J. Syst. Evol. Microbiol.">
        <title>Sellimonas catena sp. nov., isolated from human faeces.</title>
        <authorList>
            <person name="Hisatomi A."/>
            <person name="Ohkuma M."/>
            <person name="Sakamoto M."/>
        </authorList>
    </citation>
    <scope>NUCLEOTIDE SEQUENCE</scope>
    <source>
        <strain evidence="2">18CBH55</strain>
    </source>
</reference>
<sequence length="269" mass="29191">MEIRYNVTGARRKELAKAIADTIGARAEYQYMPTCNYKIGCFTVTRDGTLLFDDCADSEEVEQVLEATAAAGFECEPQDLGEAPAEGKMESSERDTKGTAETVKANPIMKDVGAADTGDSPDTAQQSTAPGLTVEIPLDKVAVGNLTRLLDAKGNLIKKALGISGLPMEVREDRVAFPWFVELPDADAVRAYTHFISALCEMSKNAKRVTVTEKAVENEKYAFRCFLLRLGFIGAEYKAERKILLKNLTGSSAFKSGSKKEVPGDGISE</sequence>
<protein>
    <recommendedName>
        <fullName evidence="4">Virulence protein</fullName>
    </recommendedName>
</protein>
<evidence type="ECO:0008006" key="4">
    <source>
        <dbReference type="Google" id="ProtNLM"/>
    </source>
</evidence>
<feature type="compositionally biased region" description="Basic and acidic residues" evidence="1">
    <location>
        <begin position="85"/>
        <end position="98"/>
    </location>
</feature>
<evidence type="ECO:0000313" key="2">
    <source>
        <dbReference type="EMBL" id="GLG88916.1"/>
    </source>
</evidence>
<feature type="compositionally biased region" description="Polar residues" evidence="1">
    <location>
        <begin position="120"/>
        <end position="130"/>
    </location>
</feature>
<dbReference type="EMBL" id="BSCH01000002">
    <property type="protein sequence ID" value="GLG88916.1"/>
    <property type="molecule type" value="Genomic_DNA"/>
</dbReference>
<dbReference type="Proteomes" id="UP001145094">
    <property type="component" value="Unassembled WGS sequence"/>
</dbReference>
<feature type="region of interest" description="Disordered" evidence="1">
    <location>
        <begin position="111"/>
        <end position="130"/>
    </location>
</feature>
<organism evidence="2 3">
    <name type="scientific">Sellimonas catena</name>
    <dbReference type="NCBI Taxonomy" id="2994035"/>
    <lineage>
        <taxon>Bacteria</taxon>
        <taxon>Bacillati</taxon>
        <taxon>Bacillota</taxon>
        <taxon>Clostridia</taxon>
        <taxon>Lachnospirales</taxon>
        <taxon>Lachnospiraceae</taxon>
        <taxon>Sellimonas</taxon>
    </lineage>
</organism>
<name>A0A9W6CB93_9FIRM</name>
<accession>A0A9W6CB93</accession>
<evidence type="ECO:0000256" key="1">
    <source>
        <dbReference type="SAM" id="MobiDB-lite"/>
    </source>
</evidence>
<proteinExistence type="predicted"/>
<evidence type="ECO:0000313" key="3">
    <source>
        <dbReference type="Proteomes" id="UP001145094"/>
    </source>
</evidence>
<comment type="caution">
    <text evidence="2">The sequence shown here is derived from an EMBL/GenBank/DDBJ whole genome shotgun (WGS) entry which is preliminary data.</text>
</comment>
<dbReference type="RefSeq" id="WP_281844347.1">
    <property type="nucleotide sequence ID" value="NZ_BSCH01000002.1"/>
</dbReference>